<evidence type="ECO:0000313" key="10">
    <source>
        <dbReference type="Proteomes" id="UP000807306"/>
    </source>
</evidence>
<dbReference type="PANTHER" id="PTHR23157">
    <property type="entry name" value="GRIP AND COILED-COIL DOMAIN-CONTAINING PROTEIN 1"/>
    <property type="match status" value="1"/>
</dbReference>
<evidence type="ECO:0000256" key="5">
    <source>
        <dbReference type="ARBA" id="ARBA00023136"/>
    </source>
</evidence>
<evidence type="ECO:0000259" key="8">
    <source>
        <dbReference type="PROSITE" id="PS50913"/>
    </source>
</evidence>
<feature type="coiled-coil region" evidence="6">
    <location>
        <begin position="3"/>
        <end position="186"/>
    </location>
</feature>
<dbReference type="PANTHER" id="PTHR23157:SF25">
    <property type="entry name" value="GRIP AND COILED-COIL DOMAIN-CONTAINING PROTEIN 1"/>
    <property type="match status" value="1"/>
</dbReference>
<gene>
    <name evidence="9" type="ORF">CPB83DRAFT_785848</name>
</gene>
<comment type="subcellular location">
    <subcellularLocation>
        <location evidence="2">Cytoplasm</location>
    </subcellularLocation>
    <subcellularLocation>
        <location evidence="1">Endomembrane system</location>
        <topology evidence="1">Peripheral membrane protein</topology>
    </subcellularLocation>
</comment>
<evidence type="ECO:0000256" key="7">
    <source>
        <dbReference type="SAM" id="MobiDB-lite"/>
    </source>
</evidence>
<evidence type="ECO:0000313" key="9">
    <source>
        <dbReference type="EMBL" id="KAF9531988.1"/>
    </source>
</evidence>
<proteinExistence type="predicted"/>
<evidence type="ECO:0000256" key="4">
    <source>
        <dbReference type="ARBA" id="ARBA00023054"/>
    </source>
</evidence>
<keyword evidence="3" id="KW-0963">Cytoplasm</keyword>
<feature type="non-terminal residue" evidence="9">
    <location>
        <position position="561"/>
    </location>
</feature>
<dbReference type="SMART" id="SM00755">
    <property type="entry name" value="Grip"/>
    <property type="match status" value="1"/>
</dbReference>
<dbReference type="AlphaFoldDB" id="A0A9P6ENA3"/>
<protein>
    <recommendedName>
        <fullName evidence="8">GRIP domain-containing protein</fullName>
    </recommendedName>
</protein>
<evidence type="ECO:0000256" key="6">
    <source>
        <dbReference type="SAM" id="Coils"/>
    </source>
</evidence>
<dbReference type="OrthoDB" id="1926336at2759"/>
<dbReference type="Gene3D" id="1.10.220.60">
    <property type="entry name" value="GRIP domain"/>
    <property type="match status" value="1"/>
</dbReference>
<dbReference type="InterPro" id="IPR000237">
    <property type="entry name" value="GRIP_dom"/>
</dbReference>
<evidence type="ECO:0000256" key="1">
    <source>
        <dbReference type="ARBA" id="ARBA00004184"/>
    </source>
</evidence>
<feature type="compositionally biased region" description="Polar residues" evidence="7">
    <location>
        <begin position="497"/>
        <end position="510"/>
    </location>
</feature>
<feature type="compositionally biased region" description="Polar residues" evidence="7">
    <location>
        <begin position="464"/>
        <end position="488"/>
    </location>
</feature>
<sequence>MKAEVFQDEIKRLNGKLEVQDDRMEDILETHKLESYSLTEELKKLRTQLSETEALFEAAQRATTNIEGASEKLKGDVSRLEKEVETTKNLAKEEEEKRVKAISLLKTVRQKLVKAEKDREDTLRDMAMIRDKATGDKDREQVERAGFKRELEATKSTHEQEMAALKSQYERDLAAMKQRYEQEISTVRGQQELELATAKSSHTKDITAKSSQISTLENSLNSVTRDKNTFFDQLQLRQAEVESARSHLDSLQHQNTELEFQLRESNDRLALLREEYTELQREADTRSREPTTSPDEVARMISAAEAKYEVKIVEMKRNMAVLEKERSDSESDWSKKLKEKVKELEDLKRLLGSATKSRETEENTIAGIKEELEKTKEANKKLQRDVAELPMLRGQIDDLERSSQKTEEEVNMKIHVLEKNIEEHKAREAQLKQGNKTLRDELRKVQSSAALLERQRNPGVGYWTTRTGDGPSTPTNTNVNGNTSSPRASISGPPESPSRTGSPAPSTAGSNKDEEEVNLEYLRNVILQFLEHKEMRPHLVKVMSIILHFTPQETRRLIAKI</sequence>
<evidence type="ECO:0000256" key="2">
    <source>
        <dbReference type="ARBA" id="ARBA00004496"/>
    </source>
</evidence>
<comment type="caution">
    <text evidence="9">The sequence shown here is derived from an EMBL/GenBank/DDBJ whole genome shotgun (WGS) entry which is preliminary data.</text>
</comment>
<dbReference type="Pfam" id="PF01465">
    <property type="entry name" value="GRIP"/>
    <property type="match status" value="1"/>
</dbReference>
<name>A0A9P6ENA3_9AGAR</name>
<dbReference type="EMBL" id="MU157833">
    <property type="protein sequence ID" value="KAF9531988.1"/>
    <property type="molecule type" value="Genomic_DNA"/>
</dbReference>
<keyword evidence="5" id="KW-0472">Membrane</keyword>
<dbReference type="InterPro" id="IPR051952">
    <property type="entry name" value="Golgi-autophagy_related"/>
</dbReference>
<accession>A0A9P6ENA3</accession>
<organism evidence="9 10">
    <name type="scientific">Crepidotus variabilis</name>
    <dbReference type="NCBI Taxonomy" id="179855"/>
    <lineage>
        <taxon>Eukaryota</taxon>
        <taxon>Fungi</taxon>
        <taxon>Dikarya</taxon>
        <taxon>Basidiomycota</taxon>
        <taxon>Agaricomycotina</taxon>
        <taxon>Agaricomycetes</taxon>
        <taxon>Agaricomycetidae</taxon>
        <taxon>Agaricales</taxon>
        <taxon>Agaricineae</taxon>
        <taxon>Crepidotaceae</taxon>
        <taxon>Crepidotus</taxon>
    </lineage>
</organism>
<keyword evidence="10" id="KW-1185">Reference proteome</keyword>
<dbReference type="GO" id="GO:0005794">
    <property type="term" value="C:Golgi apparatus"/>
    <property type="evidence" value="ECO:0007669"/>
    <property type="project" value="TreeGrafter"/>
</dbReference>
<dbReference type="Proteomes" id="UP000807306">
    <property type="component" value="Unassembled WGS sequence"/>
</dbReference>
<feature type="region of interest" description="Disordered" evidence="7">
    <location>
        <begin position="449"/>
        <end position="515"/>
    </location>
</feature>
<reference evidence="9" key="1">
    <citation type="submission" date="2020-11" db="EMBL/GenBank/DDBJ databases">
        <authorList>
            <consortium name="DOE Joint Genome Institute"/>
            <person name="Ahrendt S."/>
            <person name="Riley R."/>
            <person name="Andreopoulos W."/>
            <person name="Labutti K."/>
            <person name="Pangilinan J."/>
            <person name="Ruiz-Duenas F.J."/>
            <person name="Barrasa J.M."/>
            <person name="Sanchez-Garcia M."/>
            <person name="Camarero S."/>
            <person name="Miyauchi S."/>
            <person name="Serrano A."/>
            <person name="Linde D."/>
            <person name="Babiker R."/>
            <person name="Drula E."/>
            <person name="Ayuso-Fernandez I."/>
            <person name="Pacheco R."/>
            <person name="Padilla G."/>
            <person name="Ferreira P."/>
            <person name="Barriuso J."/>
            <person name="Kellner H."/>
            <person name="Castanera R."/>
            <person name="Alfaro M."/>
            <person name="Ramirez L."/>
            <person name="Pisabarro A.G."/>
            <person name="Kuo A."/>
            <person name="Tritt A."/>
            <person name="Lipzen A."/>
            <person name="He G."/>
            <person name="Yan M."/>
            <person name="Ng V."/>
            <person name="Cullen D."/>
            <person name="Martin F."/>
            <person name="Rosso M.-N."/>
            <person name="Henrissat B."/>
            <person name="Hibbett D."/>
            <person name="Martinez A.T."/>
            <person name="Grigoriev I.V."/>
        </authorList>
    </citation>
    <scope>NUCLEOTIDE SEQUENCE</scope>
    <source>
        <strain evidence="9">CBS 506.95</strain>
    </source>
</reference>
<evidence type="ECO:0000256" key="3">
    <source>
        <dbReference type="ARBA" id="ARBA00022490"/>
    </source>
</evidence>
<keyword evidence="4 6" id="KW-0175">Coiled coil</keyword>
<dbReference type="PROSITE" id="PS50913">
    <property type="entry name" value="GRIP"/>
    <property type="match status" value="1"/>
</dbReference>
<feature type="domain" description="GRIP" evidence="8">
    <location>
        <begin position="512"/>
        <end position="560"/>
    </location>
</feature>